<dbReference type="PANTHER" id="PTHR30329:SF21">
    <property type="entry name" value="LIPOPROTEIN YIAD-RELATED"/>
    <property type="match status" value="1"/>
</dbReference>
<protein>
    <submittedName>
        <fullName evidence="7">Outer membrane porin F</fullName>
    </submittedName>
</protein>
<dbReference type="PANTHER" id="PTHR30329">
    <property type="entry name" value="STATOR ELEMENT OF FLAGELLAR MOTOR COMPLEX"/>
    <property type="match status" value="1"/>
</dbReference>
<reference evidence="7 8" key="1">
    <citation type="submission" date="2016-10" db="EMBL/GenBank/DDBJ databases">
        <authorList>
            <person name="de Groot N.N."/>
        </authorList>
    </citation>
    <scope>NUCLEOTIDE SEQUENCE [LARGE SCALE GENOMIC DNA]</scope>
    <source>
        <strain evidence="7">MBHS1</strain>
    </source>
</reference>
<feature type="chain" id="PRO_5014983954" evidence="5">
    <location>
        <begin position="21"/>
        <end position="227"/>
    </location>
</feature>
<keyword evidence="3" id="KW-0998">Cell outer membrane</keyword>
<proteinExistence type="predicted"/>
<feature type="domain" description="OmpA-like" evidence="6">
    <location>
        <begin position="95"/>
        <end position="212"/>
    </location>
</feature>
<dbReference type="Pfam" id="PF00691">
    <property type="entry name" value="OmpA"/>
    <property type="match status" value="1"/>
</dbReference>
<evidence type="ECO:0000259" key="6">
    <source>
        <dbReference type="PROSITE" id="PS51123"/>
    </source>
</evidence>
<gene>
    <name evidence="7" type="primary">oprF_2</name>
    <name evidence="7" type="ORF">MBHS_02236</name>
</gene>
<evidence type="ECO:0000256" key="2">
    <source>
        <dbReference type="ARBA" id="ARBA00023136"/>
    </source>
</evidence>
<dbReference type="OrthoDB" id="6195779at2"/>
<dbReference type="PRINTS" id="PR01023">
    <property type="entry name" value="NAFLGMOTY"/>
</dbReference>
<dbReference type="InterPro" id="IPR006664">
    <property type="entry name" value="OMP_bac"/>
</dbReference>
<dbReference type="RefSeq" id="WP_103920161.1">
    <property type="nucleotide sequence ID" value="NZ_FMSV02000483.1"/>
</dbReference>
<organism evidence="7 8">
    <name type="scientific">Candidatus Venteria ishoeyi</name>
    <dbReference type="NCBI Taxonomy" id="1899563"/>
    <lineage>
        <taxon>Bacteria</taxon>
        <taxon>Pseudomonadati</taxon>
        <taxon>Pseudomonadota</taxon>
        <taxon>Gammaproteobacteria</taxon>
        <taxon>Thiotrichales</taxon>
        <taxon>Thiotrichaceae</taxon>
        <taxon>Venteria</taxon>
    </lineage>
</organism>
<dbReference type="InterPro" id="IPR050330">
    <property type="entry name" value="Bact_OuterMem_StrucFunc"/>
</dbReference>
<keyword evidence="2 4" id="KW-0472">Membrane</keyword>
<dbReference type="CDD" id="cd07185">
    <property type="entry name" value="OmpA_C-like"/>
    <property type="match status" value="1"/>
</dbReference>
<dbReference type="PROSITE" id="PS51257">
    <property type="entry name" value="PROKAR_LIPOPROTEIN"/>
    <property type="match status" value="1"/>
</dbReference>
<comment type="subcellular location">
    <subcellularLocation>
        <location evidence="1">Cell outer membrane</location>
    </subcellularLocation>
</comment>
<dbReference type="InterPro" id="IPR006690">
    <property type="entry name" value="OMPA-like_CS"/>
</dbReference>
<keyword evidence="5" id="KW-0732">Signal</keyword>
<evidence type="ECO:0000256" key="3">
    <source>
        <dbReference type="ARBA" id="ARBA00023237"/>
    </source>
</evidence>
<dbReference type="PRINTS" id="PR01021">
    <property type="entry name" value="OMPADOMAIN"/>
</dbReference>
<evidence type="ECO:0000256" key="5">
    <source>
        <dbReference type="SAM" id="SignalP"/>
    </source>
</evidence>
<dbReference type="Proteomes" id="UP000236724">
    <property type="component" value="Unassembled WGS sequence"/>
</dbReference>
<evidence type="ECO:0000256" key="4">
    <source>
        <dbReference type="PROSITE-ProRule" id="PRU00473"/>
    </source>
</evidence>
<sequence length="227" mass="24061">MKKIISVLAILSLLGGCAMTAEQRGSAIGGGSGAVIGGVLGSAIGGATGSDNRTRDAAVGVVVGSVLGAIIGKRLTQQQEELKQVPGVDNVNYDEQQQTIEATLRILFDYDKAQVKAIEAVKLDELANVFTKYPENIITLEGHTDSDGSDAYNQKLSEQRAAAIERYLRHKNLNIARLTSVGYGESRPIASNATASGKAQNRRVEIKISVDPKRVPQTGVPQGTPYN</sequence>
<name>A0A1H6FBJ7_9GAMM</name>
<accession>A0A1H6FBJ7</accession>
<evidence type="ECO:0000256" key="1">
    <source>
        <dbReference type="ARBA" id="ARBA00004442"/>
    </source>
</evidence>
<dbReference type="PROSITE" id="PS01068">
    <property type="entry name" value="OMPA_1"/>
    <property type="match status" value="1"/>
</dbReference>
<dbReference type="InterPro" id="IPR006665">
    <property type="entry name" value="OmpA-like"/>
</dbReference>
<dbReference type="SUPFAM" id="SSF103088">
    <property type="entry name" value="OmpA-like"/>
    <property type="match status" value="1"/>
</dbReference>
<keyword evidence="8" id="KW-1185">Reference proteome</keyword>
<dbReference type="Gene3D" id="3.30.1330.60">
    <property type="entry name" value="OmpA-like domain"/>
    <property type="match status" value="1"/>
</dbReference>
<dbReference type="AlphaFoldDB" id="A0A1H6FBJ7"/>
<dbReference type="PROSITE" id="PS51123">
    <property type="entry name" value="OMPA_2"/>
    <property type="match status" value="1"/>
</dbReference>
<evidence type="ECO:0000313" key="8">
    <source>
        <dbReference type="Proteomes" id="UP000236724"/>
    </source>
</evidence>
<dbReference type="InterPro" id="IPR036737">
    <property type="entry name" value="OmpA-like_sf"/>
</dbReference>
<feature type="signal peptide" evidence="5">
    <location>
        <begin position="1"/>
        <end position="20"/>
    </location>
</feature>
<evidence type="ECO:0000313" key="7">
    <source>
        <dbReference type="EMBL" id="SEH06375.1"/>
    </source>
</evidence>
<dbReference type="EMBL" id="FMSV02000483">
    <property type="protein sequence ID" value="SEH06375.1"/>
    <property type="molecule type" value="Genomic_DNA"/>
</dbReference>
<dbReference type="GO" id="GO:0009279">
    <property type="term" value="C:cell outer membrane"/>
    <property type="evidence" value="ECO:0007669"/>
    <property type="project" value="UniProtKB-SubCell"/>
</dbReference>